<accession>A0A2U9NXM8</accession>
<gene>
    <name evidence="1" type="ORF">DMT42_05315</name>
</gene>
<reference evidence="1 2" key="1">
    <citation type="submission" date="2018-06" db="EMBL/GenBank/DDBJ databases">
        <title>The complete genome sequence of a nosiheptide producer Streptomyces actuosus ATCC 25421: deducing the ability of producing a new class III lantibiotics.</title>
        <authorList>
            <person name="Liu W."/>
            <person name="Sun F."/>
            <person name="Hu Y."/>
        </authorList>
    </citation>
    <scope>NUCLEOTIDE SEQUENCE [LARGE SCALE GENOMIC DNA]</scope>
    <source>
        <strain evidence="1 2">ATCC 25421</strain>
    </source>
</reference>
<proteinExistence type="predicted"/>
<protein>
    <submittedName>
        <fullName evidence="1">Uncharacterized protein</fullName>
    </submittedName>
</protein>
<keyword evidence="2" id="KW-1185">Reference proteome</keyword>
<dbReference type="RefSeq" id="WP_110626720.1">
    <property type="nucleotide sequence ID" value="NZ_CP029788.1"/>
</dbReference>
<dbReference type="KEGG" id="sact:DMT42_05315"/>
<evidence type="ECO:0000313" key="2">
    <source>
        <dbReference type="Proteomes" id="UP000247634"/>
    </source>
</evidence>
<dbReference type="OrthoDB" id="3478947at2"/>
<sequence>MGIEKYLVVADLLCSREFPAEDGRSDLGIAGPGYHTAALATSHGLRVADAAIRRQAQEHFHEDLEALAALLAERWGEPSHIGLQTVLLRTGDEEIPEPWARLSHLVADAYLWEAREYGRWIVLGVADRDPADEIRLLLTATETDPP</sequence>
<dbReference type="Proteomes" id="UP000247634">
    <property type="component" value="Chromosome"/>
</dbReference>
<organism evidence="1 2">
    <name type="scientific">Streptomyces actuosus</name>
    <dbReference type="NCBI Taxonomy" id="1885"/>
    <lineage>
        <taxon>Bacteria</taxon>
        <taxon>Bacillati</taxon>
        <taxon>Actinomycetota</taxon>
        <taxon>Actinomycetes</taxon>
        <taxon>Kitasatosporales</taxon>
        <taxon>Streptomycetaceae</taxon>
        <taxon>Streptomyces</taxon>
    </lineage>
</organism>
<name>A0A2U9NXM8_STRAS</name>
<dbReference type="EMBL" id="CP029788">
    <property type="protein sequence ID" value="AWT41784.1"/>
    <property type="molecule type" value="Genomic_DNA"/>
</dbReference>
<evidence type="ECO:0000313" key="1">
    <source>
        <dbReference type="EMBL" id="AWT41784.1"/>
    </source>
</evidence>
<dbReference type="AlphaFoldDB" id="A0A2U9NXM8"/>